<name>A0ABQ3BTF1_9FLAO</name>
<protein>
    <recommendedName>
        <fullName evidence="3">WYL domain-containing protein</fullName>
    </recommendedName>
</protein>
<evidence type="ECO:0000313" key="2">
    <source>
        <dbReference type="Proteomes" id="UP000615593"/>
    </source>
</evidence>
<organism evidence="1 2">
    <name type="scientific">Mesonia mobilis</name>
    <dbReference type="NCBI Taxonomy" id="369791"/>
    <lineage>
        <taxon>Bacteria</taxon>
        <taxon>Pseudomonadati</taxon>
        <taxon>Bacteroidota</taxon>
        <taxon>Flavobacteriia</taxon>
        <taxon>Flavobacteriales</taxon>
        <taxon>Flavobacteriaceae</taxon>
        <taxon>Mesonia</taxon>
    </lineage>
</organism>
<keyword evidence="2" id="KW-1185">Reference proteome</keyword>
<sequence length="207" mass="23888">MPVNLNALIRYKTIDTCLSNNFRVCNIEYLQEKCADAITQSTGKITSISERSIRNDIRILRSDILGFNAPIICDNGIYYYSDTDYSIFNTGIEDKELLIEIQELLVDEYSNIQNKKLPYLLSALSEITGIDLPKECYPPDHNIYSNKIPGYKPTDFDRYKTNVRAAAFKFNYSREKHLQHKTWALPLSKKKNIPSSFLWDNILASLN</sequence>
<proteinExistence type="predicted"/>
<dbReference type="GeneID" id="94369411"/>
<dbReference type="EMBL" id="BMWY01000004">
    <property type="protein sequence ID" value="GGZ56378.1"/>
    <property type="molecule type" value="Genomic_DNA"/>
</dbReference>
<dbReference type="Proteomes" id="UP000615593">
    <property type="component" value="Unassembled WGS sequence"/>
</dbReference>
<comment type="caution">
    <text evidence="1">The sequence shown here is derived from an EMBL/GenBank/DDBJ whole genome shotgun (WGS) entry which is preliminary data.</text>
</comment>
<reference evidence="2" key="1">
    <citation type="journal article" date="2019" name="Int. J. Syst. Evol. Microbiol.">
        <title>The Global Catalogue of Microorganisms (GCM) 10K type strain sequencing project: providing services to taxonomists for standard genome sequencing and annotation.</title>
        <authorList>
            <consortium name="The Broad Institute Genomics Platform"/>
            <consortium name="The Broad Institute Genome Sequencing Center for Infectious Disease"/>
            <person name="Wu L."/>
            <person name="Ma J."/>
        </authorList>
    </citation>
    <scope>NUCLEOTIDE SEQUENCE [LARGE SCALE GENOMIC DNA]</scope>
    <source>
        <strain evidence="2">KCTC 12708</strain>
    </source>
</reference>
<evidence type="ECO:0008006" key="3">
    <source>
        <dbReference type="Google" id="ProtNLM"/>
    </source>
</evidence>
<dbReference type="RefSeq" id="WP_051191383.1">
    <property type="nucleotide sequence ID" value="NZ_BMWY01000004.1"/>
</dbReference>
<gene>
    <name evidence="1" type="ORF">GCM10008088_17440</name>
</gene>
<accession>A0ABQ3BTF1</accession>
<evidence type="ECO:0000313" key="1">
    <source>
        <dbReference type="EMBL" id="GGZ56378.1"/>
    </source>
</evidence>